<sequence>MLFWPFIITRPKREEHRNKCSIEDLINFKPNSRNLQTHFSCEEEKRSRRILNP</sequence>
<name>A0AAD6WGD1_9ROSI</name>
<evidence type="ECO:0000313" key="1">
    <source>
        <dbReference type="EMBL" id="KAJ7011795.1"/>
    </source>
</evidence>
<proteinExistence type="predicted"/>
<gene>
    <name evidence="1" type="ORF">NC653_002022</name>
</gene>
<reference evidence="1 2" key="1">
    <citation type="journal article" date="2023" name="Mol. Ecol. Resour.">
        <title>Chromosome-level genome assembly of a triploid poplar Populus alba 'Berolinensis'.</title>
        <authorList>
            <person name="Chen S."/>
            <person name="Yu Y."/>
            <person name="Wang X."/>
            <person name="Wang S."/>
            <person name="Zhang T."/>
            <person name="Zhou Y."/>
            <person name="He R."/>
            <person name="Meng N."/>
            <person name="Wang Y."/>
            <person name="Liu W."/>
            <person name="Liu Z."/>
            <person name="Liu J."/>
            <person name="Guo Q."/>
            <person name="Huang H."/>
            <person name="Sederoff R.R."/>
            <person name="Wang G."/>
            <person name="Qu G."/>
            <person name="Chen S."/>
        </authorList>
    </citation>
    <scope>NUCLEOTIDE SEQUENCE [LARGE SCALE GENOMIC DNA]</scope>
    <source>
        <strain evidence="1">SC-2020</strain>
    </source>
</reference>
<dbReference type="AlphaFoldDB" id="A0AAD6WGD1"/>
<comment type="caution">
    <text evidence="1">The sequence shown here is derived from an EMBL/GenBank/DDBJ whole genome shotgun (WGS) entry which is preliminary data.</text>
</comment>
<protein>
    <submittedName>
        <fullName evidence="1">Uncharacterized protein</fullName>
    </submittedName>
</protein>
<organism evidence="1 2">
    <name type="scientific">Populus alba x Populus x berolinensis</name>
    <dbReference type="NCBI Taxonomy" id="444605"/>
    <lineage>
        <taxon>Eukaryota</taxon>
        <taxon>Viridiplantae</taxon>
        <taxon>Streptophyta</taxon>
        <taxon>Embryophyta</taxon>
        <taxon>Tracheophyta</taxon>
        <taxon>Spermatophyta</taxon>
        <taxon>Magnoliopsida</taxon>
        <taxon>eudicotyledons</taxon>
        <taxon>Gunneridae</taxon>
        <taxon>Pentapetalae</taxon>
        <taxon>rosids</taxon>
        <taxon>fabids</taxon>
        <taxon>Malpighiales</taxon>
        <taxon>Salicaceae</taxon>
        <taxon>Saliceae</taxon>
        <taxon>Populus</taxon>
    </lineage>
</organism>
<accession>A0AAD6WGD1</accession>
<dbReference type="Proteomes" id="UP001164929">
    <property type="component" value="Chromosome 1"/>
</dbReference>
<dbReference type="EMBL" id="JAQIZT010000001">
    <property type="protein sequence ID" value="KAJ7011795.1"/>
    <property type="molecule type" value="Genomic_DNA"/>
</dbReference>
<keyword evidence="2" id="KW-1185">Reference proteome</keyword>
<evidence type="ECO:0000313" key="2">
    <source>
        <dbReference type="Proteomes" id="UP001164929"/>
    </source>
</evidence>